<dbReference type="Pfam" id="PF17921">
    <property type="entry name" value="Integrase_H2C2"/>
    <property type="match status" value="1"/>
</dbReference>
<feature type="domain" description="Integrase zinc-binding" evidence="2">
    <location>
        <begin position="44"/>
        <end position="97"/>
    </location>
</feature>
<evidence type="ECO:0000313" key="3">
    <source>
        <dbReference type="EMBL" id="JAG50058.1"/>
    </source>
</evidence>
<dbReference type="Gene3D" id="1.10.340.70">
    <property type="match status" value="1"/>
</dbReference>
<evidence type="ECO:0000256" key="1">
    <source>
        <dbReference type="ARBA" id="ARBA00012493"/>
    </source>
</evidence>
<feature type="non-terminal residue" evidence="3">
    <location>
        <position position="1"/>
    </location>
</feature>
<dbReference type="GO" id="GO:0003964">
    <property type="term" value="F:RNA-directed DNA polymerase activity"/>
    <property type="evidence" value="ECO:0007669"/>
    <property type="project" value="UniProtKB-EC"/>
</dbReference>
<dbReference type="EMBL" id="GBRD01015768">
    <property type="protein sequence ID" value="JAG50058.1"/>
    <property type="molecule type" value="Transcribed_RNA"/>
</dbReference>
<name>A0A0K8S9V5_LYGHE</name>
<evidence type="ECO:0000259" key="2">
    <source>
        <dbReference type="Pfam" id="PF17921"/>
    </source>
</evidence>
<dbReference type="FunFam" id="1.10.340.70:FF:000001">
    <property type="entry name" value="Retrovirus-related Pol polyprotein from transposon gypsy-like Protein"/>
    <property type="match status" value="1"/>
</dbReference>
<dbReference type="PANTHER" id="PTHR37984">
    <property type="entry name" value="PROTEIN CBG26694"/>
    <property type="match status" value="1"/>
</dbReference>
<organism evidence="3">
    <name type="scientific">Lygus hesperus</name>
    <name type="common">Western plant bug</name>
    <dbReference type="NCBI Taxonomy" id="30085"/>
    <lineage>
        <taxon>Eukaryota</taxon>
        <taxon>Metazoa</taxon>
        <taxon>Ecdysozoa</taxon>
        <taxon>Arthropoda</taxon>
        <taxon>Hexapoda</taxon>
        <taxon>Insecta</taxon>
        <taxon>Pterygota</taxon>
        <taxon>Neoptera</taxon>
        <taxon>Paraneoptera</taxon>
        <taxon>Hemiptera</taxon>
        <taxon>Heteroptera</taxon>
        <taxon>Panheteroptera</taxon>
        <taxon>Cimicomorpha</taxon>
        <taxon>Miridae</taxon>
        <taxon>Mirini</taxon>
        <taxon>Lygus</taxon>
    </lineage>
</organism>
<dbReference type="InterPro" id="IPR041588">
    <property type="entry name" value="Integrase_H2C2"/>
</dbReference>
<feature type="non-terminal residue" evidence="3">
    <location>
        <position position="174"/>
    </location>
</feature>
<sequence length="174" mass="20344">ELVGCSAEERSYDAMFASLGLVEGCLCRKWESPDGKKTKWQIVVPEAWRKTMFEEFHNLGHFGKARTAKALRAGHYWVGIHRDIATWCKTCRTCQERDQGRQRAPMQIRTSGVPFEYRYNVRAKLNGFQKGDQVWFYNPKRRKGLLPKLQRSWEGPCMIVSVLNDVVFRIRTTR</sequence>
<dbReference type="PANTHER" id="PTHR37984:SF5">
    <property type="entry name" value="PROTEIN NYNRIN-LIKE"/>
    <property type="match status" value="1"/>
</dbReference>
<dbReference type="AlphaFoldDB" id="A0A0K8S9V5"/>
<dbReference type="InterPro" id="IPR050951">
    <property type="entry name" value="Retrovirus_Pol_polyprotein"/>
</dbReference>
<dbReference type="EC" id="2.7.7.49" evidence="1"/>
<proteinExistence type="predicted"/>
<protein>
    <recommendedName>
        <fullName evidence="1">RNA-directed DNA polymerase</fullName>
        <ecNumber evidence="1">2.7.7.49</ecNumber>
    </recommendedName>
</protein>
<accession>A0A0K8S9V5</accession>
<reference evidence="3" key="1">
    <citation type="submission" date="2014-09" db="EMBL/GenBank/DDBJ databases">
        <authorList>
            <person name="Magalhaes I.L.F."/>
            <person name="Oliveira U."/>
            <person name="Santos F.R."/>
            <person name="Vidigal T.H.D.A."/>
            <person name="Brescovit A.D."/>
            <person name="Santos A.J."/>
        </authorList>
    </citation>
    <scope>NUCLEOTIDE SEQUENCE</scope>
</reference>